<dbReference type="Gene3D" id="3.20.20.150">
    <property type="entry name" value="Divalent-metal-dependent TIM barrel enzymes"/>
    <property type="match status" value="1"/>
</dbReference>
<accession>A0A1I5LWX6</accession>
<evidence type="ECO:0000313" key="3">
    <source>
        <dbReference type="EMBL" id="SFP01657.1"/>
    </source>
</evidence>
<evidence type="ECO:0000259" key="1">
    <source>
        <dbReference type="Pfam" id="PF01261"/>
    </source>
</evidence>
<dbReference type="Pfam" id="PF01261">
    <property type="entry name" value="AP_endonuc_2"/>
    <property type="match status" value="1"/>
</dbReference>
<dbReference type="InterPro" id="IPR036237">
    <property type="entry name" value="Xyl_isomerase-like_sf"/>
</dbReference>
<protein>
    <submittedName>
        <fullName evidence="3">Sugar phosphate isomerase/epimerase</fullName>
    </submittedName>
</protein>
<dbReference type="InterPro" id="IPR013022">
    <property type="entry name" value="Xyl_isomerase-like_TIM-brl"/>
</dbReference>
<evidence type="ECO:0000313" key="4">
    <source>
        <dbReference type="Proteomes" id="UP000242243"/>
    </source>
</evidence>
<sequence>MELGVFSYSYHLAFGKHEVFKPENPMDIFDFMDLMCNLNVDGVQIDIMHLESRDSDYLSKVGLYAKNKGLFIEYGSTGIEENHTLNELYVAHKLGAKLMRTFMGFNRYDGSSDAQYEVDKAINVIKDIIPTANELGIKIAIENHCDATVDEMVEIMQAINSETVGVCVDLGNFMIHQEKPIDSVRKLAPYIINTHFKDYTMEMMNWGFKSYGVPLGQGIIDLKGILEILKRSSNLNRIVLEIPVEKDINEDATLKKERAYVEESVRYARETLEIF</sequence>
<dbReference type="RefSeq" id="WP_089829983.1">
    <property type="nucleotide sequence ID" value="NZ_BJWI01000003.1"/>
</dbReference>
<feature type="domain" description="Xylose isomerase-like TIM barrel" evidence="1">
    <location>
        <begin position="87"/>
        <end position="261"/>
    </location>
</feature>
<dbReference type="EMBL" id="BJWI01000003">
    <property type="protein sequence ID" value="GEM00914.1"/>
    <property type="molecule type" value="Genomic_DNA"/>
</dbReference>
<name>A0A1I5LWX6_9BACI</name>
<dbReference type="InterPro" id="IPR050312">
    <property type="entry name" value="IolE/XylAMocC-like"/>
</dbReference>
<dbReference type="EMBL" id="FOXC01000003">
    <property type="protein sequence ID" value="SFP01657.1"/>
    <property type="molecule type" value="Genomic_DNA"/>
</dbReference>
<dbReference type="PANTHER" id="PTHR12110">
    <property type="entry name" value="HYDROXYPYRUVATE ISOMERASE"/>
    <property type="match status" value="1"/>
</dbReference>
<dbReference type="OrthoDB" id="256906at2"/>
<dbReference type="PANTHER" id="PTHR12110:SF53">
    <property type="entry name" value="BLR5974 PROTEIN"/>
    <property type="match status" value="1"/>
</dbReference>
<evidence type="ECO:0000313" key="2">
    <source>
        <dbReference type="EMBL" id="GEM00914.1"/>
    </source>
</evidence>
<dbReference type="SUPFAM" id="SSF51658">
    <property type="entry name" value="Xylose isomerase-like"/>
    <property type="match status" value="1"/>
</dbReference>
<organism evidence="3 4">
    <name type="scientific">Halolactibacillus halophilus</name>
    <dbReference type="NCBI Taxonomy" id="306540"/>
    <lineage>
        <taxon>Bacteria</taxon>
        <taxon>Bacillati</taxon>
        <taxon>Bacillota</taxon>
        <taxon>Bacilli</taxon>
        <taxon>Bacillales</taxon>
        <taxon>Bacillaceae</taxon>
        <taxon>Halolactibacillus</taxon>
    </lineage>
</organism>
<gene>
    <name evidence="2" type="ORF">HHA03_04460</name>
    <name evidence="3" type="ORF">SAMN05421839_10326</name>
</gene>
<proteinExistence type="predicted"/>
<reference evidence="3 4" key="1">
    <citation type="submission" date="2016-10" db="EMBL/GenBank/DDBJ databases">
        <authorList>
            <person name="de Groot N.N."/>
        </authorList>
    </citation>
    <scope>NUCLEOTIDE SEQUENCE [LARGE SCALE GENOMIC DNA]</scope>
    <source>
        <strain evidence="3 4">DSM 17073</strain>
    </source>
</reference>
<dbReference type="AlphaFoldDB" id="A0A1I5LWX6"/>
<dbReference type="STRING" id="306540.SAMN05421839_10326"/>
<keyword evidence="3" id="KW-0413">Isomerase</keyword>
<evidence type="ECO:0000313" key="5">
    <source>
        <dbReference type="Proteomes" id="UP000321547"/>
    </source>
</evidence>
<dbReference type="Proteomes" id="UP000321547">
    <property type="component" value="Unassembled WGS sequence"/>
</dbReference>
<reference evidence="2 5" key="2">
    <citation type="submission" date="2019-07" db="EMBL/GenBank/DDBJ databases">
        <title>Whole genome shotgun sequence of Halolactibacillus halophilus NBRC 100868.</title>
        <authorList>
            <person name="Hosoyama A."/>
            <person name="Uohara A."/>
            <person name="Ohji S."/>
            <person name="Ichikawa N."/>
        </authorList>
    </citation>
    <scope>NUCLEOTIDE SEQUENCE [LARGE SCALE GENOMIC DNA]</scope>
    <source>
        <strain evidence="2 5">NBRC 100868</strain>
    </source>
</reference>
<dbReference type="GO" id="GO:0016853">
    <property type="term" value="F:isomerase activity"/>
    <property type="evidence" value="ECO:0007669"/>
    <property type="project" value="UniProtKB-KW"/>
</dbReference>
<keyword evidence="5" id="KW-1185">Reference proteome</keyword>
<dbReference type="Proteomes" id="UP000242243">
    <property type="component" value="Unassembled WGS sequence"/>
</dbReference>